<reference evidence="2 3" key="1">
    <citation type="journal article" date="2020" name="mSystems">
        <title>Defining Genomic and Predicted Metabolic Features of the Acetobacterium Genus.</title>
        <authorList>
            <person name="Ross D.E."/>
            <person name="Marshall C.W."/>
            <person name="Gulliver D."/>
            <person name="May H.D."/>
            <person name="Norman R.S."/>
        </authorList>
    </citation>
    <scope>NUCLEOTIDE SEQUENCE [LARGE SCALE GENOMIC DNA]</scope>
    <source>
        <strain evidence="2 3">DSM 4132</strain>
    </source>
</reference>
<evidence type="ECO:0000259" key="1">
    <source>
        <dbReference type="Pfam" id="PF02557"/>
    </source>
</evidence>
<evidence type="ECO:0000313" key="2">
    <source>
        <dbReference type="EMBL" id="MBC3898784.1"/>
    </source>
</evidence>
<protein>
    <recommendedName>
        <fullName evidence="1">D-alanyl-D-alanine carboxypeptidase-like core domain-containing protein</fullName>
    </recommendedName>
</protein>
<feature type="domain" description="D-alanyl-D-alanine carboxypeptidase-like core" evidence="1">
    <location>
        <begin position="407"/>
        <end position="535"/>
    </location>
</feature>
<dbReference type="PANTHER" id="PTHR34385">
    <property type="entry name" value="D-ALANYL-D-ALANINE CARBOXYPEPTIDASE"/>
    <property type="match status" value="1"/>
</dbReference>
<dbReference type="SUPFAM" id="SSF55166">
    <property type="entry name" value="Hedgehog/DD-peptidase"/>
    <property type="match status" value="1"/>
</dbReference>
<sequence>MINDIKEGLNKMLRLRAIRITLVGLCGLALLLVLTPLCGSVSAEENPTQTENAVKAASDSVGQAMTAERTVNAAMGCSYRTHVQNVGWQSFVSNGVISGTEGQGLRLEGIEVNLENVSSDVGIEYTTHVQNVGWQNYVKNGVMSGTSGQSLRLEAIKIRLTGADAENYDLYYQVHAQNFGWLDWAKNDASAGTEGFGLRLEGIKIMVVPKGDPAPGATDRPFVTTNIQTVYQTHIQNIGWQGWQKNGELSGTTGQNLRLEAIEIKNDNSESNVGFEYQTHVQNLGWQGWKKDGEMSGTSNQGLRLEGIQIRLTGANANLFDVYYEAYVEGFGWMPWVMNGETAGTEGLGLRLEGIRIIVQLKGSQGPSPTKNELGSMAQLVNKNHSVSPDYVPDDLVWVNLPSTRDTQLRADAAEHLIQLFNGASAQGLTLYCCSGYRSYATQSALYQWNVEMYGVAGAELVSARPGMSEHQLGLAMDVTSATVDFDLVESFGATAEGQFIRDHAHEYGFIVRYPQGKTNITGYAYEPWHLRYLGVPVATTIHNSGKTMEEFYGIY</sequence>
<dbReference type="SMART" id="SM00728">
    <property type="entry name" value="ChW"/>
    <property type="match status" value="6"/>
</dbReference>
<dbReference type="Pfam" id="PF02557">
    <property type="entry name" value="VanY"/>
    <property type="match status" value="1"/>
</dbReference>
<dbReference type="InterPro" id="IPR058193">
    <property type="entry name" value="VanY/YodJ_core_dom"/>
</dbReference>
<dbReference type="InterPro" id="IPR006637">
    <property type="entry name" value="ChW"/>
</dbReference>
<dbReference type="InterPro" id="IPR052179">
    <property type="entry name" value="DD-CPase-like"/>
</dbReference>
<proteinExistence type="predicted"/>
<dbReference type="InterPro" id="IPR003709">
    <property type="entry name" value="VanY-like_core_dom"/>
</dbReference>
<dbReference type="PANTHER" id="PTHR34385:SF1">
    <property type="entry name" value="PEPTIDOGLYCAN L-ALANYL-D-GLUTAMATE ENDOPEPTIDASE CWLK"/>
    <property type="match status" value="1"/>
</dbReference>
<dbReference type="Proteomes" id="UP000622405">
    <property type="component" value="Unassembled WGS sequence"/>
</dbReference>
<keyword evidence="3" id="KW-1185">Reference proteome</keyword>
<comment type="caution">
    <text evidence="2">The sequence shown here is derived from an EMBL/GenBank/DDBJ whole genome shotgun (WGS) entry which is preliminary data.</text>
</comment>
<organism evidence="2 3">
    <name type="scientific">Acetobacterium malicum</name>
    <dbReference type="NCBI Taxonomy" id="52692"/>
    <lineage>
        <taxon>Bacteria</taxon>
        <taxon>Bacillati</taxon>
        <taxon>Bacillota</taxon>
        <taxon>Clostridia</taxon>
        <taxon>Eubacteriales</taxon>
        <taxon>Eubacteriaceae</taxon>
        <taxon>Acetobacterium</taxon>
    </lineage>
</organism>
<dbReference type="Pfam" id="PF07538">
    <property type="entry name" value="ChW"/>
    <property type="match status" value="6"/>
</dbReference>
<accession>A0ABR6YUD7</accession>
<dbReference type="Gene3D" id="3.30.1380.10">
    <property type="match status" value="1"/>
</dbReference>
<name>A0ABR6YUD7_9FIRM</name>
<dbReference type="InterPro" id="IPR009045">
    <property type="entry name" value="Zn_M74/Hedgehog-like"/>
</dbReference>
<evidence type="ECO:0000313" key="3">
    <source>
        <dbReference type="Proteomes" id="UP000622405"/>
    </source>
</evidence>
<dbReference type="EMBL" id="WJBE01000002">
    <property type="protein sequence ID" value="MBC3898784.1"/>
    <property type="molecule type" value="Genomic_DNA"/>
</dbReference>
<dbReference type="CDD" id="cd14852">
    <property type="entry name" value="LD-carboxypeptidase"/>
    <property type="match status" value="1"/>
</dbReference>
<gene>
    <name evidence="2" type="ORF">GH811_04040</name>
</gene>